<organism evidence="1 2">
    <name type="scientific">Racocetra fulgida</name>
    <dbReference type="NCBI Taxonomy" id="60492"/>
    <lineage>
        <taxon>Eukaryota</taxon>
        <taxon>Fungi</taxon>
        <taxon>Fungi incertae sedis</taxon>
        <taxon>Mucoromycota</taxon>
        <taxon>Glomeromycotina</taxon>
        <taxon>Glomeromycetes</taxon>
        <taxon>Diversisporales</taxon>
        <taxon>Gigasporaceae</taxon>
        <taxon>Racocetra</taxon>
    </lineage>
</organism>
<feature type="non-terminal residue" evidence="1">
    <location>
        <position position="147"/>
    </location>
</feature>
<name>A0A9N9P7B8_9GLOM</name>
<dbReference type="EMBL" id="CAJVPZ010063714">
    <property type="protein sequence ID" value="CAG8793566.1"/>
    <property type="molecule type" value="Genomic_DNA"/>
</dbReference>
<feature type="non-terminal residue" evidence="1">
    <location>
        <position position="1"/>
    </location>
</feature>
<proteinExistence type="predicted"/>
<sequence>IKNAIDIIKMIMNQATDDQTRKKYQYLKQILLTNQEWDILKSLVKILLSFAEATTFLGSSKFSIVETPFDDNINFDDINFDELLENELDSNSLEDYNFVVEKKFLTHNELLFSLLNPQHKKLEFISKSEQKLTKDILIKLYNDEQNN</sequence>
<evidence type="ECO:0000313" key="2">
    <source>
        <dbReference type="Proteomes" id="UP000789396"/>
    </source>
</evidence>
<keyword evidence="2" id="KW-1185">Reference proteome</keyword>
<dbReference type="Proteomes" id="UP000789396">
    <property type="component" value="Unassembled WGS sequence"/>
</dbReference>
<protein>
    <submittedName>
        <fullName evidence="1">18799_t:CDS:1</fullName>
    </submittedName>
</protein>
<gene>
    <name evidence="1" type="ORF">RFULGI_LOCUS16987</name>
</gene>
<reference evidence="1" key="1">
    <citation type="submission" date="2021-06" db="EMBL/GenBank/DDBJ databases">
        <authorList>
            <person name="Kallberg Y."/>
            <person name="Tangrot J."/>
            <person name="Rosling A."/>
        </authorList>
    </citation>
    <scope>NUCLEOTIDE SEQUENCE</scope>
    <source>
        <strain evidence="1">IN212</strain>
    </source>
</reference>
<evidence type="ECO:0000313" key="1">
    <source>
        <dbReference type="EMBL" id="CAG8793566.1"/>
    </source>
</evidence>
<accession>A0A9N9P7B8</accession>
<dbReference type="OrthoDB" id="2435964at2759"/>
<dbReference type="AlphaFoldDB" id="A0A9N9P7B8"/>
<comment type="caution">
    <text evidence="1">The sequence shown here is derived from an EMBL/GenBank/DDBJ whole genome shotgun (WGS) entry which is preliminary data.</text>
</comment>